<dbReference type="AlphaFoldDB" id="A0A0S7BYE2"/>
<name>A0A0S7BYE2_9CHLR</name>
<accession>A0A0S7BYE2</accession>
<dbReference type="EMBL" id="DF968181">
    <property type="protein sequence ID" value="GAP41705.1"/>
    <property type="molecule type" value="Genomic_DNA"/>
</dbReference>
<dbReference type="STRING" id="1678840.ATC1_131701"/>
<evidence type="ECO:0000313" key="1">
    <source>
        <dbReference type="EMBL" id="GAP41705.1"/>
    </source>
</evidence>
<sequence>MNDQINSNSENGITFRIRKENMLFLWCSILRKNTATTNPLFF</sequence>
<organism evidence="1">
    <name type="scientific">Flexilinea flocculi</name>
    <dbReference type="NCBI Taxonomy" id="1678840"/>
    <lineage>
        <taxon>Bacteria</taxon>
        <taxon>Bacillati</taxon>
        <taxon>Chloroflexota</taxon>
        <taxon>Anaerolineae</taxon>
        <taxon>Anaerolineales</taxon>
        <taxon>Anaerolineaceae</taxon>
        <taxon>Flexilinea</taxon>
    </lineage>
</organism>
<proteinExistence type="predicted"/>
<evidence type="ECO:0000313" key="2">
    <source>
        <dbReference type="Proteomes" id="UP000053370"/>
    </source>
</evidence>
<keyword evidence="2" id="KW-1185">Reference proteome</keyword>
<protein>
    <submittedName>
        <fullName evidence="1">Uncharacterized protein</fullName>
    </submittedName>
</protein>
<dbReference type="Proteomes" id="UP000053370">
    <property type="component" value="Unassembled WGS sequence"/>
</dbReference>
<gene>
    <name evidence="1" type="ORF">ATC1_131701</name>
</gene>
<reference evidence="1" key="1">
    <citation type="journal article" date="2015" name="Genome Announc.">
        <title>Draft Genome Sequence of Anaerolineae Strain TC1, a Novel Isolate from a Methanogenic Wastewater Treatment System.</title>
        <authorList>
            <person name="Matsuura N."/>
            <person name="Tourlousse D.M."/>
            <person name="Sun L."/>
            <person name="Toyonaga M."/>
            <person name="Kuroda K."/>
            <person name="Ohashi A."/>
            <person name="Cruz R."/>
            <person name="Yamaguchi T."/>
            <person name="Sekiguchi Y."/>
        </authorList>
    </citation>
    <scope>NUCLEOTIDE SEQUENCE [LARGE SCALE GENOMIC DNA]</scope>
    <source>
        <strain evidence="1">TC1</strain>
    </source>
</reference>